<gene>
    <name evidence="1" type="ORF">K8V91_04790</name>
</gene>
<name>A0A921GAK9_9FIRM</name>
<evidence type="ECO:0000313" key="1">
    <source>
        <dbReference type="EMBL" id="HJF40222.1"/>
    </source>
</evidence>
<comment type="caution">
    <text evidence="1">The sequence shown here is derived from an EMBL/GenBank/DDBJ whole genome shotgun (WGS) entry which is preliminary data.</text>
</comment>
<accession>A0A921GAK9</accession>
<dbReference type="EMBL" id="DYWV01000161">
    <property type="protein sequence ID" value="HJF40222.1"/>
    <property type="molecule type" value="Genomic_DNA"/>
</dbReference>
<evidence type="ECO:0000313" key="2">
    <source>
        <dbReference type="Proteomes" id="UP000749320"/>
    </source>
</evidence>
<reference evidence="1" key="1">
    <citation type="journal article" date="2021" name="PeerJ">
        <title>Extensive microbial diversity within the chicken gut microbiome revealed by metagenomics and culture.</title>
        <authorList>
            <person name="Gilroy R."/>
            <person name="Ravi A."/>
            <person name="Getino M."/>
            <person name="Pursley I."/>
            <person name="Horton D.L."/>
            <person name="Alikhan N.F."/>
            <person name="Baker D."/>
            <person name="Gharbi K."/>
            <person name="Hall N."/>
            <person name="Watson M."/>
            <person name="Adriaenssens E.M."/>
            <person name="Foster-Nyarko E."/>
            <person name="Jarju S."/>
            <person name="Secka A."/>
            <person name="Antonio M."/>
            <person name="Oren A."/>
            <person name="Chaudhuri R.R."/>
            <person name="La Ragione R."/>
            <person name="Hildebrand F."/>
            <person name="Pallen M.J."/>
        </authorList>
    </citation>
    <scope>NUCLEOTIDE SEQUENCE</scope>
    <source>
        <strain evidence="1">CHK193-16274</strain>
    </source>
</reference>
<organism evidence="1 2">
    <name type="scientific">Thomasclavelia spiroformis</name>
    <dbReference type="NCBI Taxonomy" id="29348"/>
    <lineage>
        <taxon>Bacteria</taxon>
        <taxon>Bacillati</taxon>
        <taxon>Bacillota</taxon>
        <taxon>Erysipelotrichia</taxon>
        <taxon>Erysipelotrichales</taxon>
        <taxon>Coprobacillaceae</taxon>
        <taxon>Thomasclavelia</taxon>
    </lineage>
</organism>
<sequence length="52" mass="6236">MNTKQEEIIEKIKNILITANDTPFKKRNGKVIILNFYEFEYLIKLVFELTKC</sequence>
<proteinExistence type="predicted"/>
<dbReference type="AlphaFoldDB" id="A0A921GAK9"/>
<reference evidence="1" key="2">
    <citation type="submission" date="2021-09" db="EMBL/GenBank/DDBJ databases">
        <authorList>
            <person name="Gilroy R."/>
        </authorList>
    </citation>
    <scope>NUCLEOTIDE SEQUENCE</scope>
    <source>
        <strain evidence="1">CHK193-16274</strain>
    </source>
</reference>
<dbReference type="Proteomes" id="UP000749320">
    <property type="component" value="Unassembled WGS sequence"/>
</dbReference>
<protein>
    <submittedName>
        <fullName evidence="1">Uncharacterized protein</fullName>
    </submittedName>
</protein>